<accession>A0A0K2V9H8</accession>
<proteinExistence type="predicted"/>
<feature type="non-terminal residue" evidence="1">
    <location>
        <position position="1"/>
    </location>
</feature>
<organism evidence="1">
    <name type="scientific">Lepeophtheirus salmonis</name>
    <name type="common">Salmon louse</name>
    <name type="synonym">Caligus salmonis</name>
    <dbReference type="NCBI Taxonomy" id="72036"/>
    <lineage>
        <taxon>Eukaryota</taxon>
        <taxon>Metazoa</taxon>
        <taxon>Ecdysozoa</taxon>
        <taxon>Arthropoda</taxon>
        <taxon>Crustacea</taxon>
        <taxon>Multicrustacea</taxon>
        <taxon>Hexanauplia</taxon>
        <taxon>Copepoda</taxon>
        <taxon>Siphonostomatoida</taxon>
        <taxon>Caligidae</taxon>
        <taxon>Lepeophtheirus</taxon>
    </lineage>
</organism>
<dbReference type="AlphaFoldDB" id="A0A0K2V9H8"/>
<dbReference type="EMBL" id="HACA01029225">
    <property type="protein sequence ID" value="CDW46586.1"/>
    <property type="molecule type" value="Transcribed_RNA"/>
</dbReference>
<name>A0A0K2V9H8_LEPSM</name>
<protein>
    <submittedName>
        <fullName evidence="1">Uncharacterized protein</fullName>
    </submittedName>
</protein>
<evidence type="ECO:0000313" key="1">
    <source>
        <dbReference type="EMBL" id="CDW46586.1"/>
    </source>
</evidence>
<sequence>TTINFHWKSPRFSRLRVKVVVPIASTRAPPCPIIGESFSRTRLLHFLNGVTNNCAPVSTREQN</sequence>
<reference evidence="1" key="1">
    <citation type="submission" date="2014-05" db="EMBL/GenBank/DDBJ databases">
        <authorList>
            <person name="Chronopoulou M."/>
        </authorList>
    </citation>
    <scope>NUCLEOTIDE SEQUENCE</scope>
    <source>
        <tissue evidence="1">Whole organism</tissue>
    </source>
</reference>